<dbReference type="RefSeq" id="WP_231442902.1">
    <property type="nucleotide sequence ID" value="NZ_JAJOMB010000008.1"/>
</dbReference>
<dbReference type="InterPro" id="IPR000659">
    <property type="entry name" value="Pyridox_Oxase"/>
</dbReference>
<feature type="binding site" evidence="5 7">
    <location>
        <position position="196"/>
    </location>
    <ligand>
        <name>FMN</name>
        <dbReference type="ChEBI" id="CHEBI:58210"/>
    </ligand>
</feature>
<accession>A0A9X1NEZ4</accession>
<dbReference type="GO" id="GO:0004733">
    <property type="term" value="F:pyridoxamine phosphate oxidase activity"/>
    <property type="evidence" value="ECO:0007669"/>
    <property type="project" value="UniProtKB-UniRule"/>
</dbReference>
<keyword evidence="2 5" id="KW-0285">Flavoprotein</keyword>
<comment type="pathway">
    <text evidence="5">Cofactor metabolism; pyridoxal 5'-phosphate salvage; pyridoxal 5'-phosphate from pyridoxine 5'-phosphate: step 1/1.</text>
</comment>
<dbReference type="InterPro" id="IPR012349">
    <property type="entry name" value="Split_barrel_FMN-bd"/>
</dbReference>
<dbReference type="EC" id="1.4.3.5" evidence="5"/>
<feature type="binding site" evidence="5 6">
    <location>
        <position position="134"/>
    </location>
    <ligand>
        <name>substrate</name>
    </ligand>
</feature>
<evidence type="ECO:0000256" key="2">
    <source>
        <dbReference type="ARBA" id="ARBA00022630"/>
    </source>
</evidence>
<dbReference type="InterPro" id="IPR011576">
    <property type="entry name" value="Pyridox_Oxase_N"/>
</dbReference>
<dbReference type="GO" id="GO:0008615">
    <property type="term" value="P:pyridoxine biosynthetic process"/>
    <property type="evidence" value="ECO:0007669"/>
    <property type="project" value="UniProtKB-UniRule"/>
</dbReference>
<feature type="binding site" evidence="5 7">
    <location>
        <position position="89"/>
    </location>
    <ligand>
        <name>FMN</name>
        <dbReference type="ChEBI" id="CHEBI:58210"/>
    </ligand>
</feature>
<feature type="binding site" evidence="5 6">
    <location>
        <position position="130"/>
    </location>
    <ligand>
        <name>substrate</name>
    </ligand>
</feature>
<dbReference type="InterPro" id="IPR019576">
    <property type="entry name" value="Pyridoxamine_oxidase_dimer_C"/>
</dbReference>
<evidence type="ECO:0000256" key="3">
    <source>
        <dbReference type="ARBA" id="ARBA00022643"/>
    </source>
</evidence>
<dbReference type="NCBIfam" id="TIGR00558">
    <property type="entry name" value="pdxH"/>
    <property type="match status" value="1"/>
</dbReference>
<evidence type="ECO:0000313" key="11">
    <source>
        <dbReference type="Proteomes" id="UP001138997"/>
    </source>
</evidence>
<comment type="catalytic activity">
    <reaction evidence="5">
        <text>pyridoxine 5'-phosphate + O2 = pyridoxal 5'-phosphate + H2O2</text>
        <dbReference type="Rhea" id="RHEA:15149"/>
        <dbReference type="ChEBI" id="CHEBI:15379"/>
        <dbReference type="ChEBI" id="CHEBI:16240"/>
        <dbReference type="ChEBI" id="CHEBI:58589"/>
        <dbReference type="ChEBI" id="CHEBI:597326"/>
        <dbReference type="EC" id="1.4.3.5"/>
    </reaction>
</comment>
<evidence type="ECO:0000259" key="9">
    <source>
        <dbReference type="Pfam" id="PF10590"/>
    </source>
</evidence>
<dbReference type="Pfam" id="PF01243">
    <property type="entry name" value="PNPOx_N"/>
    <property type="match status" value="1"/>
</dbReference>
<comment type="catalytic activity">
    <reaction evidence="5">
        <text>pyridoxamine 5'-phosphate + O2 + H2O = pyridoxal 5'-phosphate + H2O2 + NH4(+)</text>
        <dbReference type="Rhea" id="RHEA:15817"/>
        <dbReference type="ChEBI" id="CHEBI:15377"/>
        <dbReference type="ChEBI" id="CHEBI:15379"/>
        <dbReference type="ChEBI" id="CHEBI:16240"/>
        <dbReference type="ChEBI" id="CHEBI:28938"/>
        <dbReference type="ChEBI" id="CHEBI:58451"/>
        <dbReference type="ChEBI" id="CHEBI:597326"/>
        <dbReference type="EC" id="1.4.3.5"/>
    </reaction>
</comment>
<dbReference type="PIRSF" id="PIRSF000190">
    <property type="entry name" value="Pyd_amn-ph_oxd"/>
    <property type="match status" value="1"/>
</dbReference>
<feature type="domain" description="Pyridoxine 5'-phosphate oxidase dimerisation C-terminal" evidence="9">
    <location>
        <begin position="183"/>
        <end position="210"/>
    </location>
</feature>
<dbReference type="GO" id="GO:0010181">
    <property type="term" value="F:FMN binding"/>
    <property type="evidence" value="ECO:0007669"/>
    <property type="project" value="UniProtKB-UniRule"/>
</dbReference>
<feature type="binding site" evidence="5 7">
    <location>
        <position position="90"/>
    </location>
    <ligand>
        <name>FMN</name>
        <dbReference type="ChEBI" id="CHEBI:58210"/>
    </ligand>
</feature>
<keyword evidence="3 5" id="KW-0288">FMN</keyword>
<evidence type="ECO:0000256" key="5">
    <source>
        <dbReference type="HAMAP-Rule" id="MF_01629"/>
    </source>
</evidence>
<comment type="subunit">
    <text evidence="5">Homodimer.</text>
</comment>
<dbReference type="PROSITE" id="PS01064">
    <property type="entry name" value="PYRIDOX_OXIDASE"/>
    <property type="match status" value="1"/>
</dbReference>
<proteinExistence type="inferred from homology"/>
<comment type="function">
    <text evidence="5">Catalyzes the oxidation of either pyridoxine 5'-phosphate (PNP) or pyridoxamine 5'-phosphate (PMP) into pyridoxal 5'-phosphate (PLP).</text>
</comment>
<dbReference type="HAMAP" id="MF_01629">
    <property type="entry name" value="PdxH"/>
    <property type="match status" value="1"/>
</dbReference>
<dbReference type="AlphaFoldDB" id="A0A9X1NEZ4"/>
<feature type="binding site" evidence="5 7">
    <location>
        <begin position="83"/>
        <end position="84"/>
    </location>
    <ligand>
        <name>FMN</name>
        <dbReference type="ChEBI" id="CHEBI:58210"/>
    </ligand>
</feature>
<comment type="caution">
    <text evidence="10">The sequence shown here is derived from an EMBL/GenBank/DDBJ whole genome shotgun (WGS) entry which is preliminary data.</text>
</comment>
<feature type="binding site" evidence="6">
    <location>
        <begin position="14"/>
        <end position="17"/>
    </location>
    <ligand>
        <name>substrate</name>
    </ligand>
</feature>
<protein>
    <recommendedName>
        <fullName evidence="5">Pyridoxine/pyridoxamine 5'-phosphate oxidase</fullName>
        <ecNumber evidence="5">1.4.3.5</ecNumber>
    </recommendedName>
    <alternativeName>
        <fullName evidence="5">PNP/PMP oxidase</fullName>
        <shortName evidence="5">PNPOx</shortName>
    </alternativeName>
    <alternativeName>
        <fullName evidence="5">Pyridoxal 5'-phosphate synthase</fullName>
    </alternativeName>
</protein>
<dbReference type="Pfam" id="PF10590">
    <property type="entry name" value="PNP_phzG_C"/>
    <property type="match status" value="1"/>
</dbReference>
<evidence type="ECO:0000259" key="8">
    <source>
        <dbReference type="Pfam" id="PF01243"/>
    </source>
</evidence>
<feature type="binding site" evidence="5 6">
    <location>
        <position position="73"/>
    </location>
    <ligand>
        <name>substrate</name>
    </ligand>
</feature>
<evidence type="ECO:0000256" key="6">
    <source>
        <dbReference type="PIRSR" id="PIRSR000190-1"/>
    </source>
</evidence>
<dbReference type="Gene3D" id="2.30.110.10">
    <property type="entry name" value="Electron Transport, Fmn-binding Protein, Chain A"/>
    <property type="match status" value="1"/>
</dbReference>
<dbReference type="PANTHER" id="PTHR10851">
    <property type="entry name" value="PYRIDOXINE-5-PHOSPHATE OXIDASE"/>
    <property type="match status" value="1"/>
</dbReference>
<organism evidence="10 11">
    <name type="scientific">Kineosporia babensis</name>
    <dbReference type="NCBI Taxonomy" id="499548"/>
    <lineage>
        <taxon>Bacteria</taxon>
        <taxon>Bacillati</taxon>
        <taxon>Actinomycetota</taxon>
        <taxon>Actinomycetes</taxon>
        <taxon>Kineosporiales</taxon>
        <taxon>Kineosporiaceae</taxon>
        <taxon>Kineosporia</taxon>
    </lineage>
</organism>
<dbReference type="Proteomes" id="UP001138997">
    <property type="component" value="Unassembled WGS sequence"/>
</dbReference>
<name>A0A9X1NEZ4_9ACTN</name>
<dbReference type="InterPro" id="IPR019740">
    <property type="entry name" value="Pyridox_Oxase_CS"/>
</dbReference>
<keyword evidence="4 5" id="KW-0560">Oxidoreductase</keyword>
<feature type="binding site" evidence="5 7">
    <location>
        <begin position="147"/>
        <end position="148"/>
    </location>
    <ligand>
        <name>FMN</name>
        <dbReference type="ChEBI" id="CHEBI:58210"/>
    </ligand>
</feature>
<feature type="binding site" evidence="5 6">
    <location>
        <begin position="202"/>
        <end position="204"/>
    </location>
    <ligand>
        <name>substrate</name>
    </ligand>
</feature>
<dbReference type="PANTHER" id="PTHR10851:SF0">
    <property type="entry name" value="PYRIDOXINE-5'-PHOSPHATE OXIDASE"/>
    <property type="match status" value="1"/>
</dbReference>
<dbReference type="EMBL" id="JAJOMB010000008">
    <property type="protein sequence ID" value="MCD5312556.1"/>
    <property type="molecule type" value="Genomic_DNA"/>
</dbReference>
<evidence type="ECO:0000256" key="1">
    <source>
        <dbReference type="ARBA" id="ARBA00007301"/>
    </source>
</evidence>
<comment type="cofactor">
    <cofactor evidence="5 7">
        <name>FMN</name>
        <dbReference type="ChEBI" id="CHEBI:58210"/>
    </cofactor>
    <text evidence="5 7">Binds 1 FMN per subunit.</text>
</comment>
<reference evidence="10" key="1">
    <citation type="submission" date="2021-11" db="EMBL/GenBank/DDBJ databases">
        <title>Streptomyces corallinus and Kineosporia corallina sp. nov., two new coral-derived marine actinobacteria.</title>
        <authorList>
            <person name="Buangrab K."/>
            <person name="Sutthacheep M."/>
            <person name="Yeemin T."/>
            <person name="Harunari E."/>
            <person name="Igarashi Y."/>
            <person name="Sripreechasak P."/>
            <person name="Kanchanasin P."/>
            <person name="Tanasupawat S."/>
            <person name="Phongsopitanun W."/>
        </authorList>
    </citation>
    <scope>NUCLEOTIDE SEQUENCE</scope>
    <source>
        <strain evidence="10">JCM 31032</strain>
    </source>
</reference>
<dbReference type="SUPFAM" id="SSF50475">
    <property type="entry name" value="FMN-binding split barrel"/>
    <property type="match status" value="1"/>
</dbReference>
<feature type="binding site" evidence="5 7">
    <location>
        <position position="112"/>
    </location>
    <ligand>
        <name>FMN</name>
        <dbReference type="ChEBI" id="CHEBI:58210"/>
    </ligand>
</feature>
<feature type="binding site" evidence="5 7">
    <location>
        <position position="206"/>
    </location>
    <ligand>
        <name>FMN</name>
        <dbReference type="ChEBI" id="CHEBI:58210"/>
    </ligand>
</feature>
<keyword evidence="5" id="KW-0664">Pyridoxine biosynthesis</keyword>
<feature type="binding site" evidence="5 7">
    <location>
        <begin position="68"/>
        <end position="73"/>
    </location>
    <ligand>
        <name>FMN</name>
        <dbReference type="ChEBI" id="CHEBI:58210"/>
    </ligand>
</feature>
<feature type="binding site" evidence="5 6">
    <location>
        <position position="138"/>
    </location>
    <ligand>
        <name>substrate</name>
    </ligand>
</feature>
<dbReference type="NCBIfam" id="NF004231">
    <property type="entry name" value="PRK05679.1"/>
    <property type="match status" value="1"/>
</dbReference>
<sequence length="242" mass="27384">MSIEHVDPAFSAQRLSYQVPGLAETELAASPLAQFRQWYDEALAHPEVSEPNAMAVATVDAFGAPTVRTVLLKHAERLGFVFFTNYGSRKATELAANPVAALDLVWMPLHRQVTVRGVVERLDERATLEYFRSRPWGSRIGAWASHQSQVVASRDALVERWREFSERWPDTGQPDDVPLPPNWGGFLVRPVEIEFWQGQPSRMHDRLVFLPAAADPTDLRITPDLLPLLDDPKAWQTIRREP</sequence>
<feature type="domain" description="Pyridoxamine 5'-phosphate oxidase N-terminal" evidence="8">
    <location>
        <begin position="47"/>
        <end position="158"/>
    </location>
</feature>
<gene>
    <name evidence="5 10" type="primary">pdxH</name>
    <name evidence="10" type="ORF">LR394_16735</name>
</gene>
<evidence type="ECO:0000313" key="10">
    <source>
        <dbReference type="EMBL" id="MCD5312556.1"/>
    </source>
</evidence>
<comment type="pathway">
    <text evidence="5">Cofactor metabolism; pyridoxal 5'-phosphate salvage; pyridoxal 5'-phosphate from pyridoxamine 5'-phosphate: step 1/1.</text>
</comment>
<keyword evidence="11" id="KW-1185">Reference proteome</keyword>
<evidence type="ECO:0000256" key="4">
    <source>
        <dbReference type="ARBA" id="ARBA00023002"/>
    </source>
</evidence>
<evidence type="ECO:0000256" key="7">
    <source>
        <dbReference type="PIRSR" id="PIRSR000190-2"/>
    </source>
</evidence>
<comment type="similarity">
    <text evidence="1 5">Belongs to the pyridoxamine 5'-phosphate oxidase family.</text>
</comment>